<protein>
    <recommendedName>
        <fullName evidence="8">Peptidoglycan-associated lipoprotein</fullName>
        <shortName evidence="8">PAL</shortName>
    </recommendedName>
</protein>
<evidence type="ECO:0000256" key="7">
    <source>
        <dbReference type="ARBA" id="ARBA00023306"/>
    </source>
</evidence>
<keyword evidence="1" id="KW-0132">Cell division</keyword>
<accession>A0A1Z3NBG7</accession>
<dbReference type="AlphaFoldDB" id="A0A1Z3NBG7"/>
<dbReference type="GO" id="GO:0051301">
    <property type="term" value="P:cell division"/>
    <property type="evidence" value="ECO:0007669"/>
    <property type="project" value="UniProtKB-KW"/>
</dbReference>
<dbReference type="InterPro" id="IPR006664">
    <property type="entry name" value="OMP_bac"/>
</dbReference>
<dbReference type="GO" id="GO:0009279">
    <property type="term" value="C:cell outer membrane"/>
    <property type="evidence" value="ECO:0007669"/>
    <property type="project" value="UniProtKB-SubCell"/>
</dbReference>
<proteinExistence type="inferred from homology"/>
<dbReference type="PROSITE" id="PS51257">
    <property type="entry name" value="PROKAR_LIPOPROTEIN"/>
    <property type="match status" value="1"/>
</dbReference>
<dbReference type="PANTHER" id="PTHR30329:SF21">
    <property type="entry name" value="LIPOPROTEIN YIAD-RELATED"/>
    <property type="match status" value="1"/>
</dbReference>
<evidence type="ECO:0000256" key="3">
    <source>
        <dbReference type="ARBA" id="ARBA00023136"/>
    </source>
</evidence>
<gene>
    <name evidence="8" type="primary">pal</name>
    <name evidence="10" type="ORF">B9G79_15265</name>
</gene>
<evidence type="ECO:0000259" key="9">
    <source>
        <dbReference type="PROSITE" id="PS51123"/>
    </source>
</evidence>
<dbReference type="InterPro" id="IPR036737">
    <property type="entry name" value="OmpA-like_sf"/>
</dbReference>
<dbReference type="RefSeq" id="WP_088566257.1">
    <property type="nucleotide sequence ID" value="NZ_CP020946.1"/>
</dbReference>
<comment type="similarity">
    <text evidence="8">Belongs to the Pal lipoprotein family.</text>
</comment>
<evidence type="ECO:0000256" key="6">
    <source>
        <dbReference type="ARBA" id="ARBA00023288"/>
    </source>
</evidence>
<keyword evidence="6 8" id="KW-0449">Lipoprotein</keyword>
<dbReference type="SUPFAM" id="SSF103088">
    <property type="entry name" value="OmpA-like"/>
    <property type="match status" value="1"/>
</dbReference>
<dbReference type="Pfam" id="PF00691">
    <property type="entry name" value="OmpA"/>
    <property type="match status" value="1"/>
</dbReference>
<evidence type="ECO:0000256" key="2">
    <source>
        <dbReference type="ARBA" id="ARBA00022729"/>
    </source>
</evidence>
<dbReference type="InterPro" id="IPR006665">
    <property type="entry name" value="OmpA-like"/>
</dbReference>
<dbReference type="PRINTS" id="PR01021">
    <property type="entry name" value="OMPADOMAIN"/>
</dbReference>
<keyword evidence="5 8" id="KW-0998">Cell outer membrane</keyword>
<evidence type="ECO:0000256" key="4">
    <source>
        <dbReference type="ARBA" id="ARBA00023139"/>
    </source>
</evidence>
<comment type="subcellular location">
    <subcellularLocation>
        <location evidence="8">Cell outer membrane</location>
        <topology evidence="8">Lipid-anchor</topology>
    </subcellularLocation>
</comment>
<dbReference type="PROSITE" id="PS51123">
    <property type="entry name" value="OMPA_2"/>
    <property type="match status" value="1"/>
</dbReference>
<evidence type="ECO:0000313" key="10">
    <source>
        <dbReference type="EMBL" id="ASD64823.1"/>
    </source>
</evidence>
<dbReference type="InterPro" id="IPR050330">
    <property type="entry name" value="Bact_OuterMem_StrucFunc"/>
</dbReference>
<dbReference type="InterPro" id="IPR039001">
    <property type="entry name" value="Pal"/>
</dbReference>
<evidence type="ECO:0000256" key="8">
    <source>
        <dbReference type="HAMAP-Rule" id="MF_02204"/>
    </source>
</evidence>
<evidence type="ECO:0000256" key="1">
    <source>
        <dbReference type="ARBA" id="ARBA00022618"/>
    </source>
</evidence>
<dbReference type="OrthoDB" id="5293949at2"/>
<dbReference type="PANTHER" id="PTHR30329">
    <property type="entry name" value="STATOR ELEMENT OF FLAGELLAR MOTOR COMPLEX"/>
    <property type="match status" value="1"/>
</dbReference>
<organism evidence="10 11">
    <name type="scientific">Bdellovibrio bacteriovorus</name>
    <dbReference type="NCBI Taxonomy" id="959"/>
    <lineage>
        <taxon>Bacteria</taxon>
        <taxon>Pseudomonadati</taxon>
        <taxon>Bdellovibrionota</taxon>
        <taxon>Bdellovibrionia</taxon>
        <taxon>Bdellovibrionales</taxon>
        <taxon>Pseudobdellovibrionaceae</taxon>
        <taxon>Bdellovibrio</taxon>
    </lineage>
</organism>
<keyword evidence="3 8" id="KW-0472">Membrane</keyword>
<keyword evidence="7" id="KW-0131">Cell cycle</keyword>
<dbReference type="EMBL" id="CP020946">
    <property type="protein sequence ID" value="ASD64823.1"/>
    <property type="molecule type" value="Genomic_DNA"/>
</dbReference>
<dbReference type="InterPro" id="IPR014169">
    <property type="entry name" value="Pal_lipo_C"/>
</dbReference>
<evidence type="ECO:0000256" key="5">
    <source>
        <dbReference type="ARBA" id="ARBA00023237"/>
    </source>
</evidence>
<dbReference type="HAMAP" id="MF_02204">
    <property type="entry name" value="Pal"/>
    <property type="match status" value="1"/>
</dbReference>
<name>A0A1Z3NBG7_BDEBC</name>
<dbReference type="Gene3D" id="3.30.1330.60">
    <property type="entry name" value="OmpA-like domain"/>
    <property type="match status" value="1"/>
</dbReference>
<feature type="domain" description="OmpA-like" evidence="9">
    <location>
        <begin position="53"/>
        <end position="168"/>
    </location>
</feature>
<evidence type="ECO:0000313" key="11">
    <source>
        <dbReference type="Proteomes" id="UP000197003"/>
    </source>
</evidence>
<keyword evidence="4 8" id="KW-0564">Palmitate</keyword>
<sequence>MVRKLALGLVAIAFVAGCKGKQTQSDQSIETLPTGGQSTAIDSTPLNFDPMGSDSGKISGLVTVHFGYDKSSLDASSKKDIATNVEWMKANPSVRVQIEGHCDNRGTIEYNVALGERRANAVKAYMVSLGIAADRLSTISYGKEKPLETGDTEAAWAKNRRANFVPAQ</sequence>
<dbReference type="Proteomes" id="UP000197003">
    <property type="component" value="Chromosome"/>
</dbReference>
<keyword evidence="2 8" id="KW-0732">Signal</keyword>
<reference evidence="10 11" key="1">
    <citation type="submission" date="2017-04" db="EMBL/GenBank/DDBJ databases">
        <title>Whole genome sequence of Bdellovibrio bacteriovorus strain SSB218315.</title>
        <authorList>
            <person name="Oyedara O."/>
            <person name="Rodriguez-Perez M.A."/>
        </authorList>
    </citation>
    <scope>NUCLEOTIDE SEQUENCE [LARGE SCALE GENOMIC DNA]</scope>
    <source>
        <strain evidence="10 11">SSB218315</strain>
    </source>
</reference>
<dbReference type="NCBIfam" id="TIGR02802">
    <property type="entry name" value="Pal_lipo"/>
    <property type="match status" value="1"/>
</dbReference>
<dbReference type="CDD" id="cd07185">
    <property type="entry name" value="OmpA_C-like"/>
    <property type="match status" value="1"/>
</dbReference>